<dbReference type="InterPro" id="IPR001867">
    <property type="entry name" value="OmpR/PhoB-type_DNA-bd"/>
</dbReference>
<keyword evidence="2 7" id="KW-0597">Phosphoprotein</keyword>
<evidence type="ECO:0000313" key="11">
    <source>
        <dbReference type="EMBL" id="SET03482.1"/>
    </source>
</evidence>
<dbReference type="Gene3D" id="1.10.10.10">
    <property type="entry name" value="Winged helix-like DNA-binding domain superfamily/Winged helix DNA-binding domain"/>
    <property type="match status" value="1"/>
</dbReference>
<evidence type="ECO:0000256" key="6">
    <source>
        <dbReference type="ARBA" id="ARBA00023163"/>
    </source>
</evidence>
<evidence type="ECO:0000256" key="5">
    <source>
        <dbReference type="ARBA" id="ARBA00023125"/>
    </source>
</evidence>
<feature type="DNA-binding region" description="OmpR/PhoB-type" evidence="8">
    <location>
        <begin position="122"/>
        <end position="222"/>
    </location>
</feature>
<keyword evidence="6" id="KW-0804">Transcription</keyword>
<dbReference type="STRING" id="930131.SAMN05216389_104252"/>
<dbReference type="InterPro" id="IPR011006">
    <property type="entry name" value="CheY-like_superfamily"/>
</dbReference>
<keyword evidence="5 8" id="KW-0238">DNA-binding</keyword>
<evidence type="ECO:0000259" key="9">
    <source>
        <dbReference type="PROSITE" id="PS50110"/>
    </source>
</evidence>
<dbReference type="RefSeq" id="WP_090868176.1">
    <property type="nucleotide sequence ID" value="NZ_FOHE01000004.1"/>
</dbReference>
<dbReference type="OrthoDB" id="9790442at2"/>
<evidence type="ECO:0000256" key="2">
    <source>
        <dbReference type="ARBA" id="ARBA00022553"/>
    </source>
</evidence>
<dbReference type="Proteomes" id="UP000198618">
    <property type="component" value="Unassembled WGS sequence"/>
</dbReference>
<feature type="domain" description="Response regulatory" evidence="9">
    <location>
        <begin position="3"/>
        <end position="116"/>
    </location>
</feature>
<reference evidence="11 12" key="1">
    <citation type="submission" date="2016-10" db="EMBL/GenBank/DDBJ databases">
        <authorList>
            <person name="de Groot N.N."/>
        </authorList>
    </citation>
    <scope>NUCLEOTIDE SEQUENCE [LARGE SCALE GENOMIC DNA]</scope>
    <source>
        <strain evidence="11 12">IBRC-M 10780</strain>
    </source>
</reference>
<sequence>MKKVLLVVLEDRMQDEISSYLQSNQYICKKVEGFKAALKAIKEELFDVIIVDCKFVEVYGWGLCQEINTTTSSSVLALFEHKPQDDLTTRLLGEVDDFIVQPFCKEELLIRMEALLRKKAWKHRLEINGLIWDEARYEMSYKDKQIKLTPKEFTMIGYLMRHPNQVFARDTLIQLIWGLDSDTEGRTIDSHVRNIREKVRQSGFPIDDYYQTVWGVGYKWVNASIS</sequence>
<evidence type="ECO:0000313" key="12">
    <source>
        <dbReference type="Proteomes" id="UP000198618"/>
    </source>
</evidence>
<dbReference type="GO" id="GO:0005829">
    <property type="term" value="C:cytosol"/>
    <property type="evidence" value="ECO:0007669"/>
    <property type="project" value="TreeGrafter"/>
</dbReference>
<dbReference type="InterPro" id="IPR016032">
    <property type="entry name" value="Sig_transdc_resp-reg_C-effctor"/>
</dbReference>
<feature type="domain" description="OmpR/PhoB-type" evidence="10">
    <location>
        <begin position="122"/>
        <end position="222"/>
    </location>
</feature>
<evidence type="ECO:0000256" key="4">
    <source>
        <dbReference type="ARBA" id="ARBA00023015"/>
    </source>
</evidence>
<dbReference type="AlphaFoldDB" id="A0A1I0B9L0"/>
<dbReference type="EMBL" id="FOHE01000004">
    <property type="protein sequence ID" value="SET03482.1"/>
    <property type="molecule type" value="Genomic_DNA"/>
</dbReference>
<dbReference type="GO" id="GO:0006355">
    <property type="term" value="P:regulation of DNA-templated transcription"/>
    <property type="evidence" value="ECO:0007669"/>
    <property type="project" value="InterPro"/>
</dbReference>
<dbReference type="PANTHER" id="PTHR48111">
    <property type="entry name" value="REGULATOR OF RPOS"/>
    <property type="match status" value="1"/>
</dbReference>
<dbReference type="InterPro" id="IPR036388">
    <property type="entry name" value="WH-like_DNA-bd_sf"/>
</dbReference>
<dbReference type="Pfam" id="PF00486">
    <property type="entry name" value="Trans_reg_C"/>
    <property type="match status" value="1"/>
</dbReference>
<dbReference type="SUPFAM" id="SSF52172">
    <property type="entry name" value="CheY-like"/>
    <property type="match status" value="1"/>
</dbReference>
<evidence type="ECO:0000256" key="7">
    <source>
        <dbReference type="PROSITE-ProRule" id="PRU00169"/>
    </source>
</evidence>
<protein>
    <submittedName>
        <fullName evidence="11">DNA-binding response regulator, OmpR family, contains REC and winged-helix (WHTH) domain</fullName>
    </submittedName>
</protein>
<evidence type="ECO:0000259" key="10">
    <source>
        <dbReference type="PROSITE" id="PS51755"/>
    </source>
</evidence>
<dbReference type="InterPro" id="IPR039420">
    <property type="entry name" value="WalR-like"/>
</dbReference>
<dbReference type="InterPro" id="IPR001789">
    <property type="entry name" value="Sig_transdc_resp-reg_receiver"/>
</dbReference>
<proteinExistence type="predicted"/>
<dbReference type="SMART" id="SM00862">
    <property type="entry name" value="Trans_reg_C"/>
    <property type="match status" value="1"/>
</dbReference>
<evidence type="ECO:0000256" key="3">
    <source>
        <dbReference type="ARBA" id="ARBA00023012"/>
    </source>
</evidence>
<gene>
    <name evidence="11" type="ORF">SAMN05216389_104252</name>
</gene>
<dbReference type="PROSITE" id="PS51755">
    <property type="entry name" value="OMPR_PHOB"/>
    <property type="match status" value="1"/>
</dbReference>
<comment type="subcellular location">
    <subcellularLocation>
        <location evidence="1">Cytoplasm</location>
    </subcellularLocation>
</comment>
<dbReference type="SUPFAM" id="SSF46894">
    <property type="entry name" value="C-terminal effector domain of the bipartite response regulators"/>
    <property type="match status" value="1"/>
</dbReference>
<dbReference type="SMART" id="SM00448">
    <property type="entry name" value="REC"/>
    <property type="match status" value="1"/>
</dbReference>
<keyword evidence="3" id="KW-0902">Two-component regulatory system</keyword>
<dbReference type="GO" id="GO:0000976">
    <property type="term" value="F:transcription cis-regulatory region binding"/>
    <property type="evidence" value="ECO:0007669"/>
    <property type="project" value="TreeGrafter"/>
</dbReference>
<accession>A0A1I0B9L0</accession>
<dbReference type="PROSITE" id="PS50110">
    <property type="entry name" value="RESPONSE_REGULATORY"/>
    <property type="match status" value="1"/>
</dbReference>
<name>A0A1I0B9L0_9BACI</name>
<dbReference type="CDD" id="cd00383">
    <property type="entry name" value="trans_reg_C"/>
    <property type="match status" value="1"/>
</dbReference>
<evidence type="ECO:0000256" key="8">
    <source>
        <dbReference type="PROSITE-ProRule" id="PRU01091"/>
    </source>
</evidence>
<keyword evidence="12" id="KW-1185">Reference proteome</keyword>
<dbReference type="PANTHER" id="PTHR48111:SF73">
    <property type="entry name" value="ALKALINE PHOSPHATASE SYNTHESIS TRANSCRIPTIONAL REGULATORY PROTEIN PHOP"/>
    <property type="match status" value="1"/>
</dbReference>
<dbReference type="GO" id="GO:0032993">
    <property type="term" value="C:protein-DNA complex"/>
    <property type="evidence" value="ECO:0007669"/>
    <property type="project" value="TreeGrafter"/>
</dbReference>
<keyword evidence="4" id="KW-0805">Transcription regulation</keyword>
<evidence type="ECO:0000256" key="1">
    <source>
        <dbReference type="ARBA" id="ARBA00004496"/>
    </source>
</evidence>
<dbReference type="Pfam" id="PF00072">
    <property type="entry name" value="Response_reg"/>
    <property type="match status" value="1"/>
</dbReference>
<dbReference type="Gene3D" id="3.40.50.2300">
    <property type="match status" value="1"/>
</dbReference>
<organism evidence="11 12">
    <name type="scientific">Oceanobacillus limi</name>
    <dbReference type="NCBI Taxonomy" id="930131"/>
    <lineage>
        <taxon>Bacteria</taxon>
        <taxon>Bacillati</taxon>
        <taxon>Bacillota</taxon>
        <taxon>Bacilli</taxon>
        <taxon>Bacillales</taxon>
        <taxon>Bacillaceae</taxon>
        <taxon>Oceanobacillus</taxon>
    </lineage>
</organism>
<feature type="modified residue" description="4-aspartylphosphate" evidence="7">
    <location>
        <position position="52"/>
    </location>
</feature>
<dbReference type="GO" id="GO:0000156">
    <property type="term" value="F:phosphorelay response regulator activity"/>
    <property type="evidence" value="ECO:0007669"/>
    <property type="project" value="TreeGrafter"/>
</dbReference>